<dbReference type="InterPro" id="IPR000421">
    <property type="entry name" value="FA58C"/>
</dbReference>
<organism evidence="3 4">
    <name type="scientific">Paenibacillus farraposensis</name>
    <dbReference type="NCBI Taxonomy" id="2807095"/>
    <lineage>
        <taxon>Bacteria</taxon>
        <taxon>Bacillati</taxon>
        <taxon>Bacillota</taxon>
        <taxon>Bacilli</taxon>
        <taxon>Bacillales</taxon>
        <taxon>Paenibacillaceae</taxon>
        <taxon>Paenibacillus</taxon>
    </lineage>
</organism>
<dbReference type="EMBL" id="JBHTNZ010000001">
    <property type="protein sequence ID" value="MFD1459938.1"/>
    <property type="molecule type" value="Genomic_DNA"/>
</dbReference>
<reference evidence="4" key="1">
    <citation type="journal article" date="2019" name="Int. J. Syst. Evol. Microbiol.">
        <title>The Global Catalogue of Microorganisms (GCM) 10K type strain sequencing project: providing services to taxonomists for standard genome sequencing and annotation.</title>
        <authorList>
            <consortium name="The Broad Institute Genomics Platform"/>
            <consortium name="The Broad Institute Genome Sequencing Center for Infectious Disease"/>
            <person name="Wu L."/>
            <person name="Ma J."/>
        </authorList>
    </citation>
    <scope>NUCLEOTIDE SEQUENCE [LARGE SCALE GENOMIC DNA]</scope>
    <source>
        <strain evidence="4">CCM 9147</strain>
    </source>
</reference>
<keyword evidence="1" id="KW-0732">Signal</keyword>
<proteinExistence type="predicted"/>
<evidence type="ECO:0000313" key="4">
    <source>
        <dbReference type="Proteomes" id="UP001597340"/>
    </source>
</evidence>
<dbReference type="Proteomes" id="UP001597340">
    <property type="component" value="Unassembled WGS sequence"/>
</dbReference>
<feature type="domain" description="F5/8 type C" evidence="2">
    <location>
        <begin position="333"/>
        <end position="454"/>
    </location>
</feature>
<feature type="signal peptide" evidence="1">
    <location>
        <begin position="1"/>
        <end position="27"/>
    </location>
</feature>
<evidence type="ECO:0000259" key="2">
    <source>
        <dbReference type="Pfam" id="PF00754"/>
    </source>
</evidence>
<sequence>MAKKKGMMMASFSLVMAASLLVGGANAGAAASDLESASDIEPMSISLAAANIPAKFKPSVEWVWKNRMVKEGSTNRKNLIFDQIYAGKGTLNYVVRWQSPKNLTLQQRKEMASMLSRQINNWNKQLKGYDGWPYNNITVKIVGWAVANPAQIINKQSNEIVYTDTIIDDLSKSNPSIPAKLPVAPDALSRFEHFNDPNYSYPGGLDKRFDMYLWATENFGGGAGGDWGQRMNDDYILSTVNADEIQITEHEIGHGFGLTDFYEEHERPPGGFPTNTIMWAGNSPKITEWDTWMLRYTWSQIKKDTSRFPSVNNGDEGPIDTLPDESANIAPAATASTSYTSPWENISALNDGFDPANSNDRSHTVYGNWPETGTQWVQYDFDQEHTVSQTNVYWFKDGGGIDVPKSYKIKYWNGRGWSDVKQAKGLGTAADQYNTTTFAPVKTTKLRIEMVSKGSASTGILEWKVAANKL</sequence>
<dbReference type="SUPFAM" id="SSF55486">
    <property type="entry name" value="Metalloproteases ('zincins'), catalytic domain"/>
    <property type="match status" value="1"/>
</dbReference>
<name>A0ABW4D7K0_9BACL</name>
<dbReference type="InterPro" id="IPR008979">
    <property type="entry name" value="Galactose-bd-like_sf"/>
</dbReference>
<accession>A0ABW4D7K0</accession>
<dbReference type="PANTHER" id="PTHR35606:SF4">
    <property type="entry name" value="CELLULOSE-BINDING FAMILY II PROTEIN"/>
    <property type="match status" value="1"/>
</dbReference>
<comment type="caution">
    <text evidence="3">The sequence shown here is derived from an EMBL/GenBank/DDBJ whole genome shotgun (WGS) entry which is preliminary data.</text>
</comment>
<evidence type="ECO:0000256" key="1">
    <source>
        <dbReference type="SAM" id="SignalP"/>
    </source>
</evidence>
<protein>
    <submittedName>
        <fullName evidence="3">Discoidin domain-containing protein</fullName>
    </submittedName>
</protein>
<keyword evidence="4" id="KW-1185">Reference proteome</keyword>
<feature type="chain" id="PRO_5045143462" evidence="1">
    <location>
        <begin position="28"/>
        <end position="470"/>
    </location>
</feature>
<dbReference type="Pfam" id="PF00754">
    <property type="entry name" value="F5_F8_type_C"/>
    <property type="match status" value="1"/>
</dbReference>
<dbReference type="SUPFAM" id="SSF49785">
    <property type="entry name" value="Galactose-binding domain-like"/>
    <property type="match status" value="1"/>
</dbReference>
<evidence type="ECO:0000313" key="3">
    <source>
        <dbReference type="EMBL" id="MFD1459938.1"/>
    </source>
</evidence>
<dbReference type="PANTHER" id="PTHR35606">
    <property type="entry name" value="CELLULOSE-BINDING FAMILY II PROTEIN"/>
    <property type="match status" value="1"/>
</dbReference>
<gene>
    <name evidence="3" type="ORF">ACFQ5D_00385</name>
</gene>
<dbReference type="RefSeq" id="WP_229522801.1">
    <property type="nucleotide sequence ID" value="NZ_JAFFQR010000008.1"/>
</dbReference>
<dbReference type="Gene3D" id="2.60.120.260">
    <property type="entry name" value="Galactose-binding domain-like"/>
    <property type="match status" value="1"/>
</dbReference>